<dbReference type="PROSITE" id="PS51257">
    <property type="entry name" value="PROKAR_LIPOPROTEIN"/>
    <property type="match status" value="1"/>
</dbReference>
<dbReference type="GO" id="GO:0016740">
    <property type="term" value="F:transferase activity"/>
    <property type="evidence" value="ECO:0007669"/>
    <property type="project" value="UniProtKB-KW"/>
</dbReference>
<dbReference type="PROSITE" id="PS50206">
    <property type="entry name" value="RHODANESE_3"/>
    <property type="match status" value="2"/>
</dbReference>
<dbReference type="InterPro" id="IPR001763">
    <property type="entry name" value="Rhodanese-like_dom"/>
</dbReference>
<feature type="domain" description="Rhodanese" evidence="3">
    <location>
        <begin position="254"/>
        <end position="362"/>
    </location>
</feature>
<dbReference type="InterPro" id="IPR051126">
    <property type="entry name" value="Thiosulfate_sulfurtransferase"/>
</dbReference>
<evidence type="ECO:0000256" key="1">
    <source>
        <dbReference type="ARBA" id="ARBA00022737"/>
    </source>
</evidence>
<dbReference type="SUPFAM" id="SSF52821">
    <property type="entry name" value="Rhodanese/Cell cycle control phosphatase"/>
    <property type="match status" value="2"/>
</dbReference>
<dbReference type="SMART" id="SM00450">
    <property type="entry name" value="RHOD"/>
    <property type="match status" value="2"/>
</dbReference>
<dbReference type="GeneID" id="68857085"/>
<feature type="compositionally biased region" description="Low complexity" evidence="2">
    <location>
        <begin position="31"/>
        <end position="65"/>
    </location>
</feature>
<name>A0A897NNI7_9EURY</name>
<sequence length="426" mass="45803">MERELDRRTFLALSSVAGAAAIAGCSGGDNGDTTTDAGGTATDTESPTETTTTTEPSDDQSSSTDIDPTDTESALIEPATLQEWLDAGIVNTDDVYEDRVVILRVDTGNYSVNGHIPNAVKMATDDAEGPAVLTETRLDGLGETQKLVASGSVVDQILQNAGVGPNTTIVLSGEVPMYNARTYWTLRYWGFPRERIKVLNGGPTAYADEVGSLTGETPETPETGYTVEGFEETNYALREGLNEMLQLVDDKNAGESDASILDLRGPDQDAKIAGSTLDAPDSYTQGGFTESVKWKPADEIEDHVFGYEDIEDGDPIVTLCHSGFKGTLAFFALDGILGYDNVSLYDGSWKFQWKQYNGNQDPTPNDLWRTDMHERTDGEITATDLVTIDSDLSSELDELATLDANQVKRDDLNYLGASGGDFGCGS</sequence>
<feature type="domain" description="Rhodanese" evidence="3">
    <location>
        <begin position="114"/>
        <end position="215"/>
    </location>
</feature>
<dbReference type="Proteomes" id="UP000663292">
    <property type="component" value="Chromosome"/>
</dbReference>
<dbReference type="InterPro" id="IPR036873">
    <property type="entry name" value="Rhodanese-like_dom_sf"/>
</dbReference>
<keyword evidence="5" id="KW-1185">Reference proteome</keyword>
<protein>
    <submittedName>
        <fullName evidence="4">Rhodanese-related sulfurtransferase</fullName>
    </submittedName>
</protein>
<dbReference type="InterPro" id="IPR006311">
    <property type="entry name" value="TAT_signal"/>
</dbReference>
<evidence type="ECO:0000259" key="3">
    <source>
        <dbReference type="PROSITE" id="PS50206"/>
    </source>
</evidence>
<dbReference type="EMBL" id="CP064791">
    <property type="protein sequence ID" value="QSG13994.1"/>
    <property type="molecule type" value="Genomic_DNA"/>
</dbReference>
<dbReference type="PROSITE" id="PS51318">
    <property type="entry name" value="TAT"/>
    <property type="match status" value="1"/>
</dbReference>
<dbReference type="NCBIfam" id="NF040901">
    <property type="entry name" value="SeO3_TeO2_ExtH"/>
    <property type="match status" value="1"/>
</dbReference>
<evidence type="ECO:0000313" key="5">
    <source>
        <dbReference type="Proteomes" id="UP000663292"/>
    </source>
</evidence>
<dbReference type="Gene3D" id="3.40.250.10">
    <property type="entry name" value="Rhodanese-like domain"/>
    <property type="match status" value="2"/>
</dbReference>
<evidence type="ECO:0000256" key="2">
    <source>
        <dbReference type="SAM" id="MobiDB-lite"/>
    </source>
</evidence>
<feature type="region of interest" description="Disordered" evidence="2">
    <location>
        <begin position="22"/>
        <end position="71"/>
    </location>
</feature>
<dbReference type="RefSeq" id="WP_229121942.1">
    <property type="nucleotide sequence ID" value="NZ_CP064791.1"/>
</dbReference>
<dbReference type="PANTHER" id="PTHR43855:SF1">
    <property type="entry name" value="THIOSULFATE SULFURTRANSFERASE"/>
    <property type="match status" value="1"/>
</dbReference>
<proteinExistence type="predicted"/>
<dbReference type="Pfam" id="PF00581">
    <property type="entry name" value="Rhodanese"/>
    <property type="match status" value="1"/>
</dbReference>
<accession>A0A897NNI7</accession>
<keyword evidence="1" id="KW-0677">Repeat</keyword>
<gene>
    <name evidence="4" type="primary">sseA</name>
    <name evidence="4" type="ORF">HSEST_0445</name>
</gene>
<dbReference type="PANTHER" id="PTHR43855">
    <property type="entry name" value="THIOSULFATE SULFURTRANSFERASE"/>
    <property type="match status" value="1"/>
</dbReference>
<keyword evidence="4" id="KW-0808">Transferase</keyword>
<reference evidence="4 5" key="1">
    <citation type="submission" date="2020-11" db="EMBL/GenBank/DDBJ databases">
        <title>Carbohydrate-dependent, anaerobic sulfur respiration: A novel catabolism in halophilic archaea.</title>
        <authorList>
            <person name="Sorokin D.Y."/>
            <person name="Messina E."/>
            <person name="Smedile F."/>
            <person name="La Cono V."/>
            <person name="Hallsworth J.E."/>
            <person name="Yakimov M.M."/>
        </authorList>
    </citation>
    <scope>NUCLEOTIDE SEQUENCE [LARGE SCALE GENOMIC DNA]</scope>
    <source>
        <strain evidence="4 5">HSR-Est</strain>
    </source>
</reference>
<dbReference type="AlphaFoldDB" id="A0A897NNI7"/>
<organism evidence="4 5">
    <name type="scientific">Halapricum desulfuricans</name>
    <dbReference type="NCBI Taxonomy" id="2841257"/>
    <lineage>
        <taxon>Archaea</taxon>
        <taxon>Methanobacteriati</taxon>
        <taxon>Methanobacteriota</taxon>
        <taxon>Stenosarchaea group</taxon>
        <taxon>Halobacteria</taxon>
        <taxon>Halobacteriales</taxon>
        <taxon>Haloarculaceae</taxon>
        <taxon>Halapricum</taxon>
    </lineage>
</organism>
<evidence type="ECO:0000313" key="4">
    <source>
        <dbReference type="EMBL" id="QSG13994.1"/>
    </source>
</evidence>